<name>A0ABR7SZ11_HELCL</name>
<dbReference type="CDD" id="cd00118">
    <property type="entry name" value="LysM"/>
    <property type="match status" value="3"/>
</dbReference>
<evidence type="ECO:0000259" key="1">
    <source>
        <dbReference type="PROSITE" id="PS51782"/>
    </source>
</evidence>
<feature type="domain" description="LysM" evidence="1">
    <location>
        <begin position="115"/>
        <end position="162"/>
    </location>
</feature>
<dbReference type="EMBL" id="JACVHF010000002">
    <property type="protein sequence ID" value="MBC9783767.1"/>
    <property type="molecule type" value="Genomic_DNA"/>
</dbReference>
<dbReference type="InterPro" id="IPR018392">
    <property type="entry name" value="LysM"/>
</dbReference>
<proteinExistence type="predicted"/>
<gene>
    <name evidence="2" type="ORF">H1S01_04475</name>
</gene>
<dbReference type="InterPro" id="IPR036779">
    <property type="entry name" value="LysM_dom_sf"/>
</dbReference>
<reference evidence="2 3" key="1">
    <citation type="submission" date="2020-07" db="EMBL/GenBank/DDBJ databases">
        <title>Draft whole-genome sequence of Heliobacterium chlorum DSM 3682, type strain.</title>
        <authorList>
            <person name="Kyndt J.A."/>
            <person name="Meyer T.E."/>
            <person name="Imhoff J.F."/>
        </authorList>
    </citation>
    <scope>NUCLEOTIDE SEQUENCE [LARGE SCALE GENOMIC DNA]</scope>
    <source>
        <strain evidence="2 3">DSM 3682</strain>
    </source>
</reference>
<keyword evidence="3" id="KW-1185">Reference proteome</keyword>
<evidence type="ECO:0000313" key="3">
    <source>
        <dbReference type="Proteomes" id="UP000617402"/>
    </source>
</evidence>
<organism evidence="2 3">
    <name type="scientific">Heliobacterium chlorum</name>
    <dbReference type="NCBI Taxonomy" id="2698"/>
    <lineage>
        <taxon>Bacteria</taxon>
        <taxon>Bacillati</taxon>
        <taxon>Bacillota</taxon>
        <taxon>Clostridia</taxon>
        <taxon>Eubacteriales</taxon>
        <taxon>Heliobacteriaceae</taxon>
        <taxon>Heliobacterium</taxon>
    </lineage>
</organism>
<feature type="domain" description="LysM" evidence="1">
    <location>
        <begin position="9"/>
        <end position="57"/>
    </location>
</feature>
<sequence>MPLAHGTFFLCTVYPNDTLYSIGMRFGSTIEQIDQLNVLYPPFTDPGLVFPGQILVVPYRYNPTTQVFYSIRPGDSMYLIANQFSTSVENLNRLNPQIKNPNWIYPNFPLKIPVRIYIVSPSDSLYNIANRSRISIEALIRANRGRPGFSPDVLFPGYGLVIPDSRQA</sequence>
<dbReference type="SMART" id="SM00257">
    <property type="entry name" value="LysM"/>
    <property type="match status" value="3"/>
</dbReference>
<evidence type="ECO:0000313" key="2">
    <source>
        <dbReference type="EMBL" id="MBC9783767.1"/>
    </source>
</evidence>
<dbReference type="Gene3D" id="3.10.350.10">
    <property type="entry name" value="LysM domain"/>
    <property type="match status" value="3"/>
</dbReference>
<dbReference type="Pfam" id="PF01476">
    <property type="entry name" value="LysM"/>
    <property type="match status" value="3"/>
</dbReference>
<accession>A0ABR7SZ11</accession>
<dbReference type="PANTHER" id="PTHR33734">
    <property type="entry name" value="LYSM DOMAIN-CONTAINING GPI-ANCHORED PROTEIN 2"/>
    <property type="match status" value="1"/>
</dbReference>
<feature type="domain" description="LysM" evidence="1">
    <location>
        <begin position="67"/>
        <end position="112"/>
    </location>
</feature>
<dbReference type="PROSITE" id="PS51782">
    <property type="entry name" value="LYSM"/>
    <property type="match status" value="3"/>
</dbReference>
<dbReference type="SUPFAM" id="SSF54106">
    <property type="entry name" value="LysM domain"/>
    <property type="match status" value="3"/>
</dbReference>
<dbReference type="Proteomes" id="UP000617402">
    <property type="component" value="Unassembled WGS sequence"/>
</dbReference>
<dbReference type="PANTHER" id="PTHR33734:SF22">
    <property type="entry name" value="MEMBRANE-BOUND LYTIC MUREIN TRANSGLYCOSYLASE D"/>
    <property type="match status" value="1"/>
</dbReference>
<comment type="caution">
    <text evidence="2">The sequence shown here is derived from an EMBL/GenBank/DDBJ whole genome shotgun (WGS) entry which is preliminary data.</text>
</comment>
<protein>
    <submittedName>
        <fullName evidence="2">LysM peptidoglycan-binding domain-containing protein</fullName>
    </submittedName>
</protein>